<evidence type="ECO:0000256" key="18">
    <source>
        <dbReference type="SAM" id="MobiDB-lite"/>
    </source>
</evidence>
<keyword evidence="13" id="KW-0342">GTP-binding</keyword>
<dbReference type="InterPro" id="IPR024283">
    <property type="entry name" value="TOC159_MAD"/>
</dbReference>
<feature type="compositionally biased region" description="Acidic residues" evidence="18">
    <location>
        <begin position="833"/>
        <end position="858"/>
    </location>
</feature>
<sequence length="1222" mass="133726">MASTRFDTRVSLSKQMTCASSDGPEAIPSVESDAVSLSSPSFCFCICIHRPIQTSLYPIRRPSLDLYIHAHTRNRRLLSREIARAPSKDPLPEERKGETAPVKDFGFLREAQFLMENGAGAAKDECRSGEMGLEMAAENGDSQRELAGGADGGPPKSEDGSEDLGENEVFEEAMEAPQHSVHDSHVGMVAEPEGVVEPADLRVGEKNLEVEMVGSEGYIDSTDAAGHDQRPDEQETVGLVKLDGAPGVEDSKDGKGMDEVTNGSSEIVNDREITVGDGNTELVGKKSENEEPERVRLDGLADLLDEGSENGQSLEVTSDECGADNDAESHQVSTQQKKDISAQSLSVSEKPSKVPQLKDNSAEVNYGFATNGHATMEKQDGSSCSHVTNAANDSYVKDDKAVMHETTKKLQKESVENLGHLSSTSSDNKKGSSPSALPSTLNHENSGGPGLSSRPAGLGSSAPLLEPSVRSLQQPRTNGSAPRRVSQPSEEPPNDDGEENDETREKLQMIRVKFLRLAHRLGQTPHNVVVAQVLYRLGLAEQLKRNTNRPGVFSFDRASVVAEQLEAAGQETLDFSCTIMVIGKTGVGKSATINSIFDEVKLPTDAFQVGTKKVQEVVGMVQGIKVRVIDTPGLFSSSLDQNRNEKTLHSVKRFISKTPPDIVLYFDRLDMQSRDYGDAPLLRTITDIFGASIWFNAIVVLTHAASAPPDGPNGSPLTYEMFVTQRSHVVQQAIRQAAGDVRLMNPVSLVENHSACRMNRAGQRVLPNGQVWKPQLLLLSFASKILAEANMLLKLQDGPPGKTFGSRPRVPPLPFLLSSLLQSRPPPKLPEEQLGDDDNLDEDLGEMSDSDEGSDYDELPPFKPLTKSQVAKLSKAQKKAYFEELDYRERLFYKKQLKEEKRRRKLMKKMADMASDTPNEHTNGDVEEEASGPASVPVPMPDFVLPNSFDSDNPTHRYRFLDSSSQWLVRPVLDSQGWDHDIGYEGLNVERVFAIKDKMPLSVSGQLTKDKKECSLQMEVASSIKHSESKSTSLCLDMQTVGKDVAYTLRGDTRFKNFRRNNTAAGVSVTVLGDSLSAGLKFEDKLMISQRLRVLMSGGAMTGRGDVAYGGRLEATLRDKDYPIRQALSTLQLSIMDWHGDLTLGCNVQSQLPLDRGTNLIGHANLSNKGTGQIGIRLNSSEHFQIVLLALFPIIRNVQKILFSSSQSIFDSQLISFQNQEI</sequence>
<reference evidence="20 21" key="1">
    <citation type="journal article" date="2019" name="Nat. Plants">
        <title>Genome sequencing of Musa balbisiana reveals subgenome evolution and function divergence in polyploid bananas.</title>
        <authorList>
            <person name="Yao X."/>
        </authorList>
    </citation>
    <scope>NUCLEOTIDE SEQUENCE [LARGE SCALE GENOMIC DNA]</scope>
    <source>
        <strain evidence="21">cv. DH-PKW</strain>
        <tissue evidence="20">Leaves</tissue>
    </source>
</reference>
<comment type="function">
    <text evidence="17">GTPase involved in protein precursor import into chloroplasts. Seems to recognize chloroplast-destined precursor proteins and regulate their presentation to the translocation channel through GTP hydrolysis. Probably specialized in the import of nuclear encoded non-photosynthetic preproteins from the cytoplasm to the chloroplast.</text>
</comment>
<evidence type="ECO:0000259" key="19">
    <source>
        <dbReference type="PROSITE" id="PS51720"/>
    </source>
</evidence>
<feature type="region of interest" description="Disordered" evidence="18">
    <location>
        <begin position="219"/>
        <end position="361"/>
    </location>
</feature>
<evidence type="ECO:0000256" key="8">
    <source>
        <dbReference type="ARBA" id="ARBA00022801"/>
    </source>
</evidence>
<dbReference type="EMBL" id="PYDT01000007">
    <property type="protein sequence ID" value="THU56175.1"/>
    <property type="molecule type" value="Genomic_DNA"/>
</dbReference>
<dbReference type="FunFam" id="3.40.50.300:FF:000413">
    <property type="entry name" value="Translocase of chloroplast 120, chloroplastic"/>
    <property type="match status" value="1"/>
</dbReference>
<dbReference type="GO" id="GO:0003924">
    <property type="term" value="F:GTPase activity"/>
    <property type="evidence" value="ECO:0007669"/>
    <property type="project" value="InterPro"/>
</dbReference>
<feature type="domain" description="AIG1-type G" evidence="19">
    <location>
        <begin position="574"/>
        <end position="803"/>
    </location>
</feature>
<evidence type="ECO:0000256" key="3">
    <source>
        <dbReference type="ARBA" id="ARBA00022528"/>
    </source>
</evidence>
<feature type="compositionally biased region" description="Acidic residues" evidence="18">
    <location>
        <begin position="317"/>
        <end position="326"/>
    </location>
</feature>
<feature type="region of interest" description="Disordered" evidence="18">
    <location>
        <begin position="143"/>
        <end position="164"/>
    </location>
</feature>
<keyword evidence="4" id="KW-0934">Plastid</keyword>
<evidence type="ECO:0000256" key="6">
    <source>
        <dbReference type="ARBA" id="ARBA00022723"/>
    </source>
</evidence>
<keyword evidence="12" id="KW-1133">Transmembrane helix</keyword>
<evidence type="ECO:0000256" key="13">
    <source>
        <dbReference type="ARBA" id="ARBA00023134"/>
    </source>
</evidence>
<evidence type="ECO:0000256" key="1">
    <source>
        <dbReference type="ARBA" id="ARBA00001946"/>
    </source>
</evidence>
<keyword evidence="2" id="KW-0813">Transport</keyword>
<dbReference type="PANTHER" id="PTHR10903">
    <property type="entry name" value="GTPASE, IMAP FAMILY MEMBER-RELATED"/>
    <property type="match status" value="1"/>
</dbReference>
<dbReference type="InterPro" id="IPR006703">
    <property type="entry name" value="G_AIG1"/>
</dbReference>
<keyword evidence="5" id="KW-0812">Transmembrane</keyword>
<evidence type="ECO:0000256" key="2">
    <source>
        <dbReference type="ARBA" id="ARBA00022448"/>
    </source>
</evidence>
<evidence type="ECO:0000256" key="10">
    <source>
        <dbReference type="ARBA" id="ARBA00022842"/>
    </source>
</evidence>
<protein>
    <recommendedName>
        <fullName evidence="19">AIG1-type G domain-containing protein</fullName>
    </recommendedName>
</protein>
<comment type="subcellular location">
    <subcellularLocation>
        <location evidence="15">Plastid</location>
        <location evidence="15">Chloroplast outer membrane</location>
        <topology evidence="15">Single-pass membrane protein</topology>
    </subcellularLocation>
</comment>
<dbReference type="GO" id="GO:0005525">
    <property type="term" value="F:GTP binding"/>
    <property type="evidence" value="ECO:0007669"/>
    <property type="project" value="UniProtKB-KW"/>
</dbReference>
<keyword evidence="9" id="KW-1002">Plastid outer membrane</keyword>
<dbReference type="Pfam" id="PF11886">
    <property type="entry name" value="TOC159_MAD"/>
    <property type="match status" value="1"/>
</dbReference>
<evidence type="ECO:0000256" key="9">
    <source>
        <dbReference type="ARBA" id="ARBA00022805"/>
    </source>
</evidence>
<accession>A0A4S8J495</accession>
<evidence type="ECO:0000256" key="4">
    <source>
        <dbReference type="ARBA" id="ARBA00022640"/>
    </source>
</evidence>
<evidence type="ECO:0000256" key="17">
    <source>
        <dbReference type="ARBA" id="ARBA00045184"/>
    </source>
</evidence>
<dbReference type="PROSITE" id="PS51720">
    <property type="entry name" value="G_AIG1"/>
    <property type="match status" value="1"/>
</dbReference>
<feature type="compositionally biased region" description="Polar residues" evidence="18">
    <location>
        <begin position="436"/>
        <end position="445"/>
    </location>
</feature>
<keyword evidence="21" id="KW-1185">Reference proteome</keyword>
<feature type="compositionally biased region" description="Acidic residues" evidence="18">
    <location>
        <begin position="492"/>
        <end position="502"/>
    </location>
</feature>
<feature type="compositionally biased region" description="Polar residues" evidence="18">
    <location>
        <begin position="470"/>
        <end position="480"/>
    </location>
</feature>
<evidence type="ECO:0000256" key="12">
    <source>
        <dbReference type="ARBA" id="ARBA00022989"/>
    </source>
</evidence>
<dbReference type="PANTHER" id="PTHR10903:SF135">
    <property type="entry name" value="TRANSLOCASE OF CHLOROPLAST 120, CHLOROPLASTIC-RELATED"/>
    <property type="match status" value="1"/>
</dbReference>
<feature type="compositionally biased region" description="Low complexity" evidence="18">
    <location>
        <begin position="422"/>
        <end position="435"/>
    </location>
</feature>
<dbReference type="Pfam" id="PF04548">
    <property type="entry name" value="AIG1"/>
    <property type="match status" value="1"/>
</dbReference>
<dbReference type="GO" id="GO:0046872">
    <property type="term" value="F:metal ion binding"/>
    <property type="evidence" value="ECO:0007669"/>
    <property type="project" value="UniProtKB-KW"/>
</dbReference>
<keyword evidence="14" id="KW-0472">Membrane</keyword>
<dbReference type="InterPro" id="IPR005690">
    <property type="entry name" value="Toc86_159"/>
</dbReference>
<feature type="compositionally biased region" description="Polar residues" evidence="18">
    <location>
        <begin position="330"/>
        <end position="349"/>
    </location>
</feature>
<dbReference type="Proteomes" id="UP000317650">
    <property type="component" value="Chromosome 11"/>
</dbReference>
<keyword evidence="8" id="KW-0378">Hydrolase</keyword>
<feature type="compositionally biased region" description="Basic and acidic residues" evidence="18">
    <location>
        <begin position="249"/>
        <end position="258"/>
    </location>
</feature>
<evidence type="ECO:0000256" key="11">
    <source>
        <dbReference type="ARBA" id="ARBA00022927"/>
    </source>
</evidence>
<evidence type="ECO:0000256" key="15">
    <source>
        <dbReference type="ARBA" id="ARBA00023766"/>
    </source>
</evidence>
<evidence type="ECO:0000256" key="16">
    <source>
        <dbReference type="ARBA" id="ARBA00023775"/>
    </source>
</evidence>
<dbReference type="NCBIfam" id="TIGR00993">
    <property type="entry name" value="3a0901s04IAP86"/>
    <property type="match status" value="1"/>
</dbReference>
<keyword evidence="10" id="KW-0460">Magnesium</keyword>
<feature type="region of interest" description="Disordered" evidence="18">
    <location>
        <begin position="373"/>
        <end position="502"/>
    </location>
</feature>
<dbReference type="SUPFAM" id="SSF52540">
    <property type="entry name" value="P-loop containing nucleoside triphosphate hydrolases"/>
    <property type="match status" value="1"/>
</dbReference>
<name>A0A4S8J495_MUSBA</name>
<dbReference type="GO" id="GO:0009707">
    <property type="term" value="C:chloroplast outer membrane"/>
    <property type="evidence" value="ECO:0007669"/>
    <property type="project" value="UniProtKB-SubCell"/>
</dbReference>
<comment type="cofactor">
    <cofactor evidence="1">
        <name>Mg(2+)</name>
        <dbReference type="ChEBI" id="CHEBI:18420"/>
    </cofactor>
</comment>
<dbReference type="GO" id="GO:0015031">
    <property type="term" value="P:protein transport"/>
    <property type="evidence" value="ECO:0007669"/>
    <property type="project" value="UniProtKB-KW"/>
</dbReference>
<evidence type="ECO:0000256" key="14">
    <source>
        <dbReference type="ARBA" id="ARBA00023136"/>
    </source>
</evidence>
<feature type="compositionally biased region" description="Basic and acidic residues" evidence="18">
    <location>
        <begin position="283"/>
        <end position="299"/>
    </location>
</feature>
<feature type="compositionally biased region" description="Basic and acidic residues" evidence="18">
    <location>
        <begin position="395"/>
        <end position="415"/>
    </location>
</feature>
<evidence type="ECO:0000256" key="7">
    <source>
        <dbReference type="ARBA" id="ARBA00022741"/>
    </source>
</evidence>
<evidence type="ECO:0000256" key="5">
    <source>
        <dbReference type="ARBA" id="ARBA00022692"/>
    </source>
</evidence>
<dbReference type="InterPro" id="IPR045058">
    <property type="entry name" value="GIMA/IAN/Toc"/>
</dbReference>
<gene>
    <name evidence="20" type="ORF">C4D60_Mb11t14480</name>
</gene>
<dbReference type="GO" id="GO:0045036">
    <property type="term" value="P:protein targeting to chloroplast"/>
    <property type="evidence" value="ECO:0007669"/>
    <property type="project" value="InterPro"/>
</dbReference>
<dbReference type="CDD" id="cd01853">
    <property type="entry name" value="Toc34_like"/>
    <property type="match status" value="1"/>
</dbReference>
<organism evidence="20 21">
    <name type="scientific">Musa balbisiana</name>
    <name type="common">Banana</name>
    <dbReference type="NCBI Taxonomy" id="52838"/>
    <lineage>
        <taxon>Eukaryota</taxon>
        <taxon>Viridiplantae</taxon>
        <taxon>Streptophyta</taxon>
        <taxon>Embryophyta</taxon>
        <taxon>Tracheophyta</taxon>
        <taxon>Spermatophyta</taxon>
        <taxon>Magnoliopsida</taxon>
        <taxon>Liliopsida</taxon>
        <taxon>Zingiberales</taxon>
        <taxon>Musaceae</taxon>
        <taxon>Musa</taxon>
    </lineage>
</organism>
<feature type="region of interest" description="Disordered" evidence="18">
    <location>
        <begin position="819"/>
        <end position="863"/>
    </location>
</feature>
<dbReference type="InterPro" id="IPR027417">
    <property type="entry name" value="P-loop_NTPase"/>
</dbReference>
<keyword evidence="6" id="KW-0479">Metal-binding</keyword>
<feature type="region of interest" description="Disordered" evidence="18">
    <location>
        <begin position="912"/>
        <end position="934"/>
    </location>
</feature>
<proteinExistence type="inferred from homology"/>
<keyword evidence="11" id="KW-0653">Protein transport</keyword>
<keyword evidence="7" id="KW-0547">Nucleotide-binding</keyword>
<dbReference type="AlphaFoldDB" id="A0A4S8J495"/>
<dbReference type="Gene3D" id="3.40.50.300">
    <property type="entry name" value="P-loop containing nucleotide triphosphate hydrolases"/>
    <property type="match status" value="1"/>
</dbReference>
<evidence type="ECO:0000313" key="21">
    <source>
        <dbReference type="Proteomes" id="UP000317650"/>
    </source>
</evidence>
<evidence type="ECO:0000313" key="20">
    <source>
        <dbReference type="EMBL" id="THU56175.1"/>
    </source>
</evidence>
<feature type="compositionally biased region" description="Polar residues" evidence="18">
    <location>
        <begin position="381"/>
        <end position="392"/>
    </location>
</feature>
<comment type="caution">
    <text evidence="20">The sequence shown here is derived from an EMBL/GenBank/DDBJ whole genome shotgun (WGS) entry which is preliminary data.</text>
</comment>
<keyword evidence="3" id="KW-0150">Chloroplast</keyword>
<comment type="similarity">
    <text evidence="16">Belongs to the TRAFAC class TrmE-Era-EngA-EngB-Septin-like GTPase superfamily. AIG1/Toc34/Toc159-like paraseptin GTPase family. TOC159 subfamily.</text>
</comment>
<dbReference type="STRING" id="52838.A0A4S8J495"/>